<sequence>MVHGNALIHGFNVFRNISAPSLRVFSLHSVKRQTLSSIHKFMTRTCRDQFHNLRSLHYIDCEVDDDLDIYLPHATSALTHLSISLGHHVHLMNLLLNSDKQAALHKTPPLWPDLRTLTFHLSLWPQDRDDAESDEEDELPPAIALVLDVIQFRNIVGSSLELLQLEGTHAGAFHDEFSLALIKSQLRVNMEVVAESPQGDDMRYMSEDDWASSGYFYGSQYRTHMYRRMQAGPHGSHLPWGSVSRGPAVTLSP</sequence>
<evidence type="ECO:0000313" key="1">
    <source>
        <dbReference type="EMBL" id="KIM52243.1"/>
    </source>
</evidence>
<dbReference type="EMBL" id="KN822218">
    <property type="protein sequence ID" value="KIM52243.1"/>
    <property type="molecule type" value="Genomic_DNA"/>
</dbReference>
<gene>
    <name evidence="1" type="ORF">SCLCIDRAFT_573320</name>
</gene>
<dbReference type="Proteomes" id="UP000053989">
    <property type="component" value="Unassembled WGS sequence"/>
</dbReference>
<reference evidence="2" key="2">
    <citation type="submission" date="2015-01" db="EMBL/GenBank/DDBJ databases">
        <title>Evolutionary Origins and Diversification of the Mycorrhizal Mutualists.</title>
        <authorList>
            <consortium name="DOE Joint Genome Institute"/>
            <consortium name="Mycorrhizal Genomics Consortium"/>
            <person name="Kohler A."/>
            <person name="Kuo A."/>
            <person name="Nagy L.G."/>
            <person name="Floudas D."/>
            <person name="Copeland A."/>
            <person name="Barry K.W."/>
            <person name="Cichocki N."/>
            <person name="Veneault-Fourrey C."/>
            <person name="LaButti K."/>
            <person name="Lindquist E.A."/>
            <person name="Lipzen A."/>
            <person name="Lundell T."/>
            <person name="Morin E."/>
            <person name="Murat C."/>
            <person name="Riley R."/>
            <person name="Ohm R."/>
            <person name="Sun H."/>
            <person name="Tunlid A."/>
            <person name="Henrissat B."/>
            <person name="Grigoriev I.V."/>
            <person name="Hibbett D.S."/>
            <person name="Martin F."/>
        </authorList>
    </citation>
    <scope>NUCLEOTIDE SEQUENCE [LARGE SCALE GENOMIC DNA]</scope>
    <source>
        <strain evidence="2">Foug A</strain>
    </source>
</reference>
<name>A0A0C2YR76_9AGAM</name>
<proteinExistence type="predicted"/>
<reference evidence="1 2" key="1">
    <citation type="submission" date="2014-04" db="EMBL/GenBank/DDBJ databases">
        <authorList>
            <consortium name="DOE Joint Genome Institute"/>
            <person name="Kuo A."/>
            <person name="Kohler A."/>
            <person name="Nagy L.G."/>
            <person name="Floudas D."/>
            <person name="Copeland A."/>
            <person name="Barry K.W."/>
            <person name="Cichocki N."/>
            <person name="Veneault-Fourrey C."/>
            <person name="LaButti K."/>
            <person name="Lindquist E.A."/>
            <person name="Lipzen A."/>
            <person name="Lundell T."/>
            <person name="Morin E."/>
            <person name="Murat C."/>
            <person name="Sun H."/>
            <person name="Tunlid A."/>
            <person name="Henrissat B."/>
            <person name="Grigoriev I.V."/>
            <person name="Hibbett D.S."/>
            <person name="Martin F."/>
            <person name="Nordberg H.P."/>
            <person name="Cantor M.N."/>
            <person name="Hua S.X."/>
        </authorList>
    </citation>
    <scope>NUCLEOTIDE SEQUENCE [LARGE SCALE GENOMIC DNA]</scope>
    <source>
        <strain evidence="1 2">Foug A</strain>
    </source>
</reference>
<protein>
    <submittedName>
        <fullName evidence="1">Uncharacterized protein</fullName>
    </submittedName>
</protein>
<organism evidence="1 2">
    <name type="scientific">Scleroderma citrinum Foug A</name>
    <dbReference type="NCBI Taxonomy" id="1036808"/>
    <lineage>
        <taxon>Eukaryota</taxon>
        <taxon>Fungi</taxon>
        <taxon>Dikarya</taxon>
        <taxon>Basidiomycota</taxon>
        <taxon>Agaricomycotina</taxon>
        <taxon>Agaricomycetes</taxon>
        <taxon>Agaricomycetidae</taxon>
        <taxon>Boletales</taxon>
        <taxon>Sclerodermatineae</taxon>
        <taxon>Sclerodermataceae</taxon>
        <taxon>Scleroderma</taxon>
    </lineage>
</organism>
<accession>A0A0C2YR76</accession>
<evidence type="ECO:0000313" key="2">
    <source>
        <dbReference type="Proteomes" id="UP000053989"/>
    </source>
</evidence>
<dbReference type="InParanoid" id="A0A0C2YR76"/>
<keyword evidence="2" id="KW-1185">Reference proteome</keyword>
<dbReference type="HOGENOM" id="CLU_1099044_0_0_1"/>
<dbReference type="OrthoDB" id="2884925at2759"/>
<dbReference type="STRING" id="1036808.A0A0C2YR76"/>
<dbReference type="AlphaFoldDB" id="A0A0C2YR76"/>